<evidence type="ECO:0000256" key="1">
    <source>
        <dbReference type="RuleBase" id="RU003767"/>
    </source>
</evidence>
<dbReference type="PANTHER" id="PTHR23430">
    <property type="entry name" value="HISTONE H2A"/>
    <property type="match status" value="1"/>
</dbReference>
<protein>
    <recommendedName>
        <fullName evidence="1">Histone H2A</fullName>
    </recommendedName>
</protein>
<dbReference type="PRINTS" id="PR00620">
    <property type="entry name" value="HISTONEH2A"/>
</dbReference>
<gene>
    <name evidence="3" type="ORF">SteCoe_16345</name>
</gene>
<dbReference type="InterPro" id="IPR002119">
    <property type="entry name" value="Histone_H2A"/>
</dbReference>
<comment type="caution">
    <text evidence="3">The sequence shown here is derived from an EMBL/GenBank/DDBJ whole genome shotgun (WGS) entry which is preliminary data.</text>
</comment>
<proteinExistence type="inferred from homology"/>
<dbReference type="GO" id="GO:0003677">
    <property type="term" value="F:DNA binding"/>
    <property type="evidence" value="ECO:0007669"/>
    <property type="project" value="UniProtKB-KW"/>
</dbReference>
<keyword evidence="1" id="KW-0158">Chromosome</keyword>
<organism evidence="3 4">
    <name type="scientific">Stentor coeruleus</name>
    <dbReference type="NCBI Taxonomy" id="5963"/>
    <lineage>
        <taxon>Eukaryota</taxon>
        <taxon>Sar</taxon>
        <taxon>Alveolata</taxon>
        <taxon>Ciliophora</taxon>
        <taxon>Postciliodesmatophora</taxon>
        <taxon>Heterotrichea</taxon>
        <taxon>Heterotrichida</taxon>
        <taxon>Stentoridae</taxon>
        <taxon>Stentor</taxon>
    </lineage>
</organism>
<keyword evidence="1" id="KW-0544">Nucleosome core</keyword>
<reference evidence="3 4" key="1">
    <citation type="submission" date="2016-11" db="EMBL/GenBank/DDBJ databases">
        <title>The macronuclear genome of Stentor coeruleus: a giant cell with tiny introns.</title>
        <authorList>
            <person name="Slabodnick M."/>
            <person name="Ruby J.G."/>
            <person name="Reiff S.B."/>
            <person name="Swart E.C."/>
            <person name="Gosai S."/>
            <person name="Prabakaran S."/>
            <person name="Witkowska E."/>
            <person name="Larue G.E."/>
            <person name="Fisher S."/>
            <person name="Freeman R.M."/>
            <person name="Gunawardena J."/>
            <person name="Chu W."/>
            <person name="Stover N.A."/>
            <person name="Gregory B.D."/>
            <person name="Nowacki M."/>
            <person name="Derisi J."/>
            <person name="Roy S.W."/>
            <person name="Marshall W.F."/>
            <person name="Sood P."/>
        </authorList>
    </citation>
    <scope>NUCLEOTIDE SEQUENCE [LARGE SCALE GENOMIC DNA]</scope>
    <source>
        <strain evidence="3">WM001</strain>
    </source>
</reference>
<feature type="domain" description="Transcription factor CBF/NF-Y/archaeal histone" evidence="2">
    <location>
        <begin position="21"/>
        <end position="79"/>
    </location>
</feature>
<dbReference type="OrthoDB" id="10266770at2759"/>
<dbReference type="Proteomes" id="UP000187209">
    <property type="component" value="Unassembled WGS sequence"/>
</dbReference>
<dbReference type="GO" id="GO:0030527">
    <property type="term" value="F:structural constituent of chromatin"/>
    <property type="evidence" value="ECO:0007669"/>
    <property type="project" value="InterPro"/>
</dbReference>
<comment type="subcellular location">
    <subcellularLocation>
        <location evidence="1">Nucleus</location>
    </subcellularLocation>
</comment>
<name>A0A1R2C1L3_9CILI</name>
<dbReference type="Gene3D" id="1.10.20.10">
    <property type="entry name" value="Histone, subunit A"/>
    <property type="match status" value="1"/>
</dbReference>
<comment type="similarity">
    <text evidence="1">Belongs to the histone H2A family.</text>
</comment>
<dbReference type="InterPro" id="IPR009072">
    <property type="entry name" value="Histone-fold"/>
</dbReference>
<dbReference type="CDD" id="cd00074">
    <property type="entry name" value="HFD_H2A"/>
    <property type="match status" value="1"/>
</dbReference>
<keyword evidence="1" id="KW-0238">DNA-binding</keyword>
<keyword evidence="1" id="KW-0539">Nucleus</keyword>
<comment type="subunit">
    <text evidence="1">The nucleosome is a histone octamer containing two molecules each of H2A, H2B, H3 and H4 assembled in one H3-H4 heterotetramer and two H2A-H2B heterodimers. The octamer wraps approximately 147 bp of DNA.</text>
</comment>
<evidence type="ECO:0000259" key="2">
    <source>
        <dbReference type="Pfam" id="PF00808"/>
    </source>
</evidence>
<sequence length="105" mass="11850">MSTKSTEAFKENDPLFFKSRKVKNLIKKSKYANRVGDKASVFLTAVLEFMSRELLTHAGSVTKSKLKKIIKPNHISLALKTNEEMQNLLSNVTISEGASKFEMKK</sequence>
<evidence type="ECO:0000313" key="4">
    <source>
        <dbReference type="Proteomes" id="UP000187209"/>
    </source>
</evidence>
<dbReference type="InterPro" id="IPR003958">
    <property type="entry name" value="CBFA_NFYB_domain"/>
</dbReference>
<keyword evidence="4" id="KW-1185">Reference proteome</keyword>
<dbReference type="GO" id="GO:0046982">
    <property type="term" value="F:protein heterodimerization activity"/>
    <property type="evidence" value="ECO:0007669"/>
    <property type="project" value="InterPro"/>
</dbReference>
<dbReference type="Pfam" id="PF00808">
    <property type="entry name" value="CBFD_NFYB_HMF"/>
    <property type="match status" value="1"/>
</dbReference>
<dbReference type="EMBL" id="MPUH01000324">
    <property type="protein sequence ID" value="OMJ82877.1"/>
    <property type="molecule type" value="Genomic_DNA"/>
</dbReference>
<dbReference type="GO" id="GO:0000786">
    <property type="term" value="C:nucleosome"/>
    <property type="evidence" value="ECO:0007669"/>
    <property type="project" value="UniProtKB-KW"/>
</dbReference>
<dbReference type="GO" id="GO:0005634">
    <property type="term" value="C:nucleus"/>
    <property type="evidence" value="ECO:0007669"/>
    <property type="project" value="UniProtKB-SubCell"/>
</dbReference>
<dbReference type="AlphaFoldDB" id="A0A1R2C1L3"/>
<dbReference type="SUPFAM" id="SSF47113">
    <property type="entry name" value="Histone-fold"/>
    <property type="match status" value="1"/>
</dbReference>
<evidence type="ECO:0000313" key="3">
    <source>
        <dbReference type="EMBL" id="OMJ82877.1"/>
    </source>
</evidence>
<dbReference type="SMART" id="SM00414">
    <property type="entry name" value="H2A"/>
    <property type="match status" value="1"/>
</dbReference>
<accession>A0A1R2C1L3</accession>